<dbReference type="AlphaFoldDB" id="T0PVM0"/>
<evidence type="ECO:0000313" key="2">
    <source>
        <dbReference type="Proteomes" id="UP000030762"/>
    </source>
</evidence>
<sequence length="406" mass="44974">MADSPQALHDRLEKSAFAFEVLEAAYLKLANENRSLKDALTTAELKLLDQPPLVVATEPVDLSSALLQEEVQALSDQMAASQVVIHAQEASIARLEEAAQVYEMELLDVHMQLEMKTLHRTQSMADDQGPLTSPFFAALQATVQATSPAPPPSGYQHRRAQSLTRAPILDREAMHEARVDADHWQRVAQRTAQELLSAREEVACHEQVAASLRHVIEHQATEHALMTAAHRDAIQSLKEKLDSQRARLDVLSPMEAALTAATSRLRVLEAAVATDIVTQLNEKNLALQSIQTTLRQHTLLLRTRGCHEKSLAAQVAIFCNDVAARVRQLVLETETLKDAKTSLMASSEAQLQRIKELKGQVQDRDAILRVLQVQVHPTPSSHTRPLDTLRASLSSPKLQRAPTEWL</sequence>
<dbReference type="RefSeq" id="XP_008621518.1">
    <property type="nucleotide sequence ID" value="XM_008623296.1"/>
</dbReference>
<dbReference type="OMA" id="TRGCHEK"/>
<dbReference type="VEuPathDB" id="FungiDB:SDRG_17061"/>
<proteinExistence type="predicted"/>
<reference evidence="1 2" key="1">
    <citation type="submission" date="2012-04" db="EMBL/GenBank/DDBJ databases">
        <title>The Genome Sequence of Saprolegnia declina VS20.</title>
        <authorList>
            <consortium name="The Broad Institute Genome Sequencing Platform"/>
            <person name="Russ C."/>
            <person name="Nusbaum C."/>
            <person name="Tyler B."/>
            <person name="van West P."/>
            <person name="Dieguez-Uribeondo J."/>
            <person name="de Bruijn I."/>
            <person name="Tripathy S."/>
            <person name="Jiang R."/>
            <person name="Young S.K."/>
            <person name="Zeng Q."/>
            <person name="Gargeya S."/>
            <person name="Fitzgerald M."/>
            <person name="Haas B."/>
            <person name="Abouelleil A."/>
            <person name="Alvarado L."/>
            <person name="Arachchi H.M."/>
            <person name="Berlin A."/>
            <person name="Chapman S.B."/>
            <person name="Goldberg J."/>
            <person name="Griggs A."/>
            <person name="Gujja S."/>
            <person name="Hansen M."/>
            <person name="Howarth C."/>
            <person name="Imamovic A."/>
            <person name="Larimer J."/>
            <person name="McCowen C."/>
            <person name="Montmayeur A."/>
            <person name="Murphy C."/>
            <person name="Neiman D."/>
            <person name="Pearson M."/>
            <person name="Priest M."/>
            <person name="Roberts A."/>
            <person name="Saif S."/>
            <person name="Shea T."/>
            <person name="Sisk P."/>
            <person name="Sykes S."/>
            <person name="Wortman J."/>
            <person name="Nusbaum C."/>
            <person name="Birren B."/>
        </authorList>
    </citation>
    <scope>NUCLEOTIDE SEQUENCE [LARGE SCALE GENOMIC DNA]</scope>
    <source>
        <strain evidence="1 2">VS20</strain>
    </source>
</reference>
<accession>T0PVM0</accession>
<dbReference type="EMBL" id="JH767318">
    <property type="protein sequence ID" value="EQC25055.1"/>
    <property type="molecule type" value="Genomic_DNA"/>
</dbReference>
<keyword evidence="2" id="KW-1185">Reference proteome</keyword>
<organism evidence="1 2">
    <name type="scientific">Saprolegnia diclina (strain VS20)</name>
    <dbReference type="NCBI Taxonomy" id="1156394"/>
    <lineage>
        <taxon>Eukaryota</taxon>
        <taxon>Sar</taxon>
        <taxon>Stramenopiles</taxon>
        <taxon>Oomycota</taxon>
        <taxon>Saprolegniomycetes</taxon>
        <taxon>Saprolegniales</taxon>
        <taxon>Saprolegniaceae</taxon>
        <taxon>Saprolegnia</taxon>
    </lineage>
</organism>
<name>T0PVM0_SAPDV</name>
<dbReference type="GeneID" id="19957788"/>
<dbReference type="InParanoid" id="T0PVM0"/>
<gene>
    <name evidence="1" type="ORF">SDRG_17061</name>
</gene>
<dbReference type="OrthoDB" id="72700at2759"/>
<protein>
    <submittedName>
        <fullName evidence="1">Uncharacterized protein</fullName>
    </submittedName>
</protein>
<evidence type="ECO:0000313" key="1">
    <source>
        <dbReference type="EMBL" id="EQC25055.1"/>
    </source>
</evidence>
<dbReference type="Proteomes" id="UP000030762">
    <property type="component" value="Unassembled WGS sequence"/>
</dbReference>